<keyword evidence="3" id="KW-0813">Transport</keyword>
<organism evidence="12 13">
    <name type="scientific">candidate division WOR-1 bacterium RIFOXYB2_FULL_37_13</name>
    <dbReference type="NCBI Taxonomy" id="1802579"/>
    <lineage>
        <taxon>Bacteria</taxon>
        <taxon>Bacillati</taxon>
        <taxon>Saganbacteria</taxon>
    </lineage>
</organism>
<proteinExistence type="inferred from homology"/>
<keyword evidence="8 10" id="KW-1133">Transmembrane helix</keyword>
<dbReference type="PROSITE" id="PS52015">
    <property type="entry name" value="TONB_CTD"/>
    <property type="match status" value="1"/>
</dbReference>
<dbReference type="PANTHER" id="PTHR33446:SF2">
    <property type="entry name" value="PROTEIN TONB"/>
    <property type="match status" value="1"/>
</dbReference>
<evidence type="ECO:0000256" key="6">
    <source>
        <dbReference type="ARBA" id="ARBA00022692"/>
    </source>
</evidence>
<keyword evidence="5" id="KW-0997">Cell inner membrane</keyword>
<feature type="domain" description="TonB C-terminal" evidence="11">
    <location>
        <begin position="84"/>
        <end position="176"/>
    </location>
</feature>
<reference evidence="12 13" key="1">
    <citation type="journal article" date="2016" name="Nat. Commun.">
        <title>Thousands of microbial genomes shed light on interconnected biogeochemical processes in an aquifer system.</title>
        <authorList>
            <person name="Anantharaman K."/>
            <person name="Brown C.T."/>
            <person name="Hug L.A."/>
            <person name="Sharon I."/>
            <person name="Castelle C.J."/>
            <person name="Probst A.J."/>
            <person name="Thomas B.C."/>
            <person name="Singh A."/>
            <person name="Wilkins M.J."/>
            <person name="Karaoz U."/>
            <person name="Brodie E.L."/>
            <person name="Williams K.H."/>
            <person name="Hubbard S.S."/>
            <person name="Banfield J.F."/>
        </authorList>
    </citation>
    <scope>NUCLEOTIDE SEQUENCE [LARGE SCALE GENOMIC DNA]</scope>
</reference>
<evidence type="ECO:0000256" key="3">
    <source>
        <dbReference type="ARBA" id="ARBA00022448"/>
    </source>
</evidence>
<feature type="transmembrane region" description="Helical" evidence="10">
    <location>
        <begin position="7"/>
        <end position="27"/>
    </location>
</feature>
<dbReference type="EMBL" id="MEUB01000063">
    <property type="protein sequence ID" value="OGC18989.1"/>
    <property type="molecule type" value="Genomic_DNA"/>
</dbReference>
<sequence>MIKSKEFAVVSLSMLVAISFVLVFQGYKVKTQSTSIAYYNEIAITGSKTIPVSAEKTIAKPVVKNHAISKELAKTSPQVLPTPLPIVPPQILNSVMPTYPEAALKNGIEGFSIVEAKIGIDGSAKNVAIKTSSGNIDLDNSALIAVADWKFVPAAQGGQSIASAFEVPVKFIINDK</sequence>
<dbReference type="Pfam" id="PF03544">
    <property type="entry name" value="TonB_C"/>
    <property type="match status" value="1"/>
</dbReference>
<evidence type="ECO:0000259" key="11">
    <source>
        <dbReference type="PROSITE" id="PS52015"/>
    </source>
</evidence>
<dbReference type="GO" id="GO:0055085">
    <property type="term" value="P:transmembrane transport"/>
    <property type="evidence" value="ECO:0007669"/>
    <property type="project" value="InterPro"/>
</dbReference>
<comment type="caution">
    <text evidence="12">The sequence shown here is derived from an EMBL/GenBank/DDBJ whole genome shotgun (WGS) entry which is preliminary data.</text>
</comment>
<dbReference type="SUPFAM" id="SSF74653">
    <property type="entry name" value="TolA/TonB C-terminal domain"/>
    <property type="match status" value="1"/>
</dbReference>
<dbReference type="GO" id="GO:0098797">
    <property type="term" value="C:plasma membrane protein complex"/>
    <property type="evidence" value="ECO:0007669"/>
    <property type="project" value="TreeGrafter"/>
</dbReference>
<evidence type="ECO:0000256" key="10">
    <source>
        <dbReference type="SAM" id="Phobius"/>
    </source>
</evidence>
<dbReference type="InterPro" id="IPR051045">
    <property type="entry name" value="TonB-dependent_transducer"/>
</dbReference>
<dbReference type="InterPro" id="IPR006260">
    <property type="entry name" value="TonB/TolA_C"/>
</dbReference>
<keyword evidence="4" id="KW-1003">Cell membrane</keyword>
<evidence type="ECO:0000256" key="5">
    <source>
        <dbReference type="ARBA" id="ARBA00022519"/>
    </source>
</evidence>
<dbReference type="Gene3D" id="3.30.1150.10">
    <property type="match status" value="1"/>
</dbReference>
<keyword evidence="7" id="KW-0653">Protein transport</keyword>
<keyword evidence="9 10" id="KW-0472">Membrane</keyword>
<dbReference type="GO" id="GO:0031992">
    <property type="term" value="F:energy transducer activity"/>
    <property type="evidence" value="ECO:0007669"/>
    <property type="project" value="TreeGrafter"/>
</dbReference>
<dbReference type="NCBIfam" id="TIGR01352">
    <property type="entry name" value="tonB_Cterm"/>
    <property type="match status" value="1"/>
</dbReference>
<evidence type="ECO:0000256" key="2">
    <source>
        <dbReference type="ARBA" id="ARBA00006555"/>
    </source>
</evidence>
<dbReference type="InterPro" id="IPR037682">
    <property type="entry name" value="TonB_C"/>
</dbReference>
<gene>
    <name evidence="12" type="ORF">A2310_06365</name>
</gene>
<comment type="similarity">
    <text evidence="2">Belongs to the TonB family.</text>
</comment>
<evidence type="ECO:0000313" key="13">
    <source>
        <dbReference type="Proteomes" id="UP000178417"/>
    </source>
</evidence>
<dbReference type="GO" id="GO:0015031">
    <property type="term" value="P:protein transport"/>
    <property type="evidence" value="ECO:0007669"/>
    <property type="project" value="UniProtKB-KW"/>
</dbReference>
<name>A0A1F4SF12_UNCSA</name>
<dbReference type="AlphaFoldDB" id="A0A1F4SF12"/>
<dbReference type="Proteomes" id="UP000178417">
    <property type="component" value="Unassembled WGS sequence"/>
</dbReference>
<evidence type="ECO:0000256" key="1">
    <source>
        <dbReference type="ARBA" id="ARBA00004383"/>
    </source>
</evidence>
<evidence type="ECO:0000313" key="12">
    <source>
        <dbReference type="EMBL" id="OGC18989.1"/>
    </source>
</evidence>
<comment type="subcellular location">
    <subcellularLocation>
        <location evidence="1">Cell inner membrane</location>
        <topology evidence="1">Single-pass membrane protein</topology>
        <orientation evidence="1">Periplasmic side</orientation>
    </subcellularLocation>
</comment>
<dbReference type="PANTHER" id="PTHR33446">
    <property type="entry name" value="PROTEIN TONB-RELATED"/>
    <property type="match status" value="1"/>
</dbReference>
<dbReference type="STRING" id="1802579.A2310_06365"/>
<protein>
    <recommendedName>
        <fullName evidence="11">TonB C-terminal domain-containing protein</fullName>
    </recommendedName>
</protein>
<evidence type="ECO:0000256" key="9">
    <source>
        <dbReference type="ARBA" id="ARBA00023136"/>
    </source>
</evidence>
<evidence type="ECO:0000256" key="8">
    <source>
        <dbReference type="ARBA" id="ARBA00022989"/>
    </source>
</evidence>
<evidence type="ECO:0000256" key="7">
    <source>
        <dbReference type="ARBA" id="ARBA00022927"/>
    </source>
</evidence>
<accession>A0A1F4SF12</accession>
<keyword evidence="6 10" id="KW-0812">Transmembrane</keyword>
<evidence type="ECO:0000256" key="4">
    <source>
        <dbReference type="ARBA" id="ARBA00022475"/>
    </source>
</evidence>